<evidence type="ECO:0000313" key="3">
    <source>
        <dbReference type="Proteomes" id="UP001159641"/>
    </source>
</evidence>
<feature type="region of interest" description="Disordered" evidence="1">
    <location>
        <begin position="91"/>
        <end position="114"/>
    </location>
</feature>
<keyword evidence="3" id="KW-1185">Reference proteome</keyword>
<name>A0AB34GQK2_ESCRO</name>
<evidence type="ECO:0000313" key="2">
    <source>
        <dbReference type="EMBL" id="KAJ8781719.1"/>
    </source>
</evidence>
<dbReference type="Proteomes" id="UP001159641">
    <property type="component" value="Unassembled WGS sequence"/>
</dbReference>
<dbReference type="AlphaFoldDB" id="A0AB34GQK2"/>
<sequence length="114" mass="11795">MAGARSPPACVWDHASLGERVPEELPCGVGATCGASTQETVVPLGPVGLSCWTCPAGRISDLDRCRNFRLESWPRGDFPALPRMEGRQRIAPSVYSPDGPAAGTTASGDSVAAG</sequence>
<gene>
    <name evidence="2" type="ORF">J1605_010977</name>
</gene>
<proteinExistence type="predicted"/>
<reference evidence="2 3" key="1">
    <citation type="submission" date="2022-11" db="EMBL/GenBank/DDBJ databases">
        <title>Whole genome sequence of Eschrichtius robustus ER-17-0199.</title>
        <authorList>
            <person name="Bruniche-Olsen A."/>
            <person name="Black A.N."/>
            <person name="Fields C.J."/>
            <person name="Walden K."/>
            <person name="Dewoody J.A."/>
        </authorList>
    </citation>
    <scope>NUCLEOTIDE SEQUENCE [LARGE SCALE GENOMIC DNA]</scope>
    <source>
        <strain evidence="2">ER-17-0199</strain>
        <tissue evidence="2">Blubber</tissue>
    </source>
</reference>
<organism evidence="2 3">
    <name type="scientific">Eschrichtius robustus</name>
    <name type="common">California gray whale</name>
    <name type="synonym">Eschrichtius gibbosus</name>
    <dbReference type="NCBI Taxonomy" id="9764"/>
    <lineage>
        <taxon>Eukaryota</taxon>
        <taxon>Metazoa</taxon>
        <taxon>Chordata</taxon>
        <taxon>Craniata</taxon>
        <taxon>Vertebrata</taxon>
        <taxon>Euteleostomi</taxon>
        <taxon>Mammalia</taxon>
        <taxon>Eutheria</taxon>
        <taxon>Laurasiatheria</taxon>
        <taxon>Artiodactyla</taxon>
        <taxon>Whippomorpha</taxon>
        <taxon>Cetacea</taxon>
        <taxon>Mysticeti</taxon>
        <taxon>Eschrichtiidae</taxon>
        <taxon>Eschrichtius</taxon>
    </lineage>
</organism>
<comment type="caution">
    <text evidence="2">The sequence shown here is derived from an EMBL/GenBank/DDBJ whole genome shotgun (WGS) entry which is preliminary data.</text>
</comment>
<dbReference type="EMBL" id="JAIQCJ010002141">
    <property type="protein sequence ID" value="KAJ8781719.1"/>
    <property type="molecule type" value="Genomic_DNA"/>
</dbReference>
<accession>A0AB34GQK2</accession>
<protein>
    <submittedName>
        <fullName evidence="2">Uncharacterized protein</fullName>
    </submittedName>
</protein>
<evidence type="ECO:0000256" key="1">
    <source>
        <dbReference type="SAM" id="MobiDB-lite"/>
    </source>
</evidence>